<dbReference type="SUPFAM" id="SSF53474">
    <property type="entry name" value="alpha/beta-Hydrolases"/>
    <property type="match status" value="1"/>
</dbReference>
<proteinExistence type="predicted"/>
<accession>A0ABS4DZ37</accession>
<dbReference type="Proteomes" id="UP000759443">
    <property type="component" value="Unassembled WGS sequence"/>
</dbReference>
<organism evidence="2 3">
    <name type="scientific">Rhizobium halophytocola</name>
    <dbReference type="NCBI Taxonomy" id="735519"/>
    <lineage>
        <taxon>Bacteria</taxon>
        <taxon>Pseudomonadati</taxon>
        <taxon>Pseudomonadota</taxon>
        <taxon>Alphaproteobacteria</taxon>
        <taxon>Hyphomicrobiales</taxon>
        <taxon>Rhizobiaceae</taxon>
        <taxon>Rhizobium/Agrobacterium group</taxon>
        <taxon>Rhizobium</taxon>
    </lineage>
</organism>
<name>A0ABS4DZ37_9HYPH</name>
<keyword evidence="3" id="KW-1185">Reference proteome</keyword>
<dbReference type="Gene3D" id="3.40.50.1820">
    <property type="entry name" value="alpha/beta hydrolase"/>
    <property type="match status" value="1"/>
</dbReference>
<gene>
    <name evidence="2" type="ORF">J2Z17_002399</name>
</gene>
<dbReference type="EMBL" id="JAGGJU010000006">
    <property type="protein sequence ID" value="MBP1850956.1"/>
    <property type="molecule type" value="Genomic_DNA"/>
</dbReference>
<dbReference type="Pfam" id="PF12697">
    <property type="entry name" value="Abhydrolase_6"/>
    <property type="match status" value="1"/>
</dbReference>
<reference evidence="2 3" key="1">
    <citation type="submission" date="2021-03" db="EMBL/GenBank/DDBJ databases">
        <title>Genomic Encyclopedia of Type Strains, Phase IV (KMG-IV): sequencing the most valuable type-strain genomes for metagenomic binning, comparative biology and taxonomic classification.</title>
        <authorList>
            <person name="Goeker M."/>
        </authorList>
    </citation>
    <scope>NUCLEOTIDE SEQUENCE [LARGE SCALE GENOMIC DNA]</scope>
    <source>
        <strain evidence="2 3">DSM 21600</strain>
    </source>
</reference>
<dbReference type="InterPro" id="IPR000073">
    <property type="entry name" value="AB_hydrolase_1"/>
</dbReference>
<evidence type="ECO:0000313" key="2">
    <source>
        <dbReference type="EMBL" id="MBP1850956.1"/>
    </source>
</evidence>
<dbReference type="RefSeq" id="WP_209945225.1">
    <property type="nucleotide sequence ID" value="NZ_JAGGJU010000006.1"/>
</dbReference>
<dbReference type="InterPro" id="IPR029058">
    <property type="entry name" value="AB_hydrolase_fold"/>
</dbReference>
<comment type="caution">
    <text evidence="2">The sequence shown here is derived from an EMBL/GenBank/DDBJ whole genome shotgun (WGS) entry which is preliminary data.</text>
</comment>
<evidence type="ECO:0000313" key="3">
    <source>
        <dbReference type="Proteomes" id="UP000759443"/>
    </source>
</evidence>
<feature type="domain" description="AB hydrolase-1" evidence="1">
    <location>
        <begin position="85"/>
        <end position="285"/>
    </location>
</feature>
<evidence type="ECO:0000259" key="1">
    <source>
        <dbReference type="Pfam" id="PF12697"/>
    </source>
</evidence>
<sequence>MASFWLKVTRIGFGGLGKISPRAAGRLAFFLFCRTPSRKPKGEKAAAVLASGRARLSGAQHAMVTVPGGEIATYRLTTGLKAPKILVVHGWGSRAEYLAELGSGLQAHGADVVLMDLPGHGRSYGRALNIAMAAEAIVGVEREQGPFDAVVAHSLGGLSVMAAVGGLFRHVPPLMAHRLVLIGAPSEVGEVFADFSAMIGLDAASRAALLDRAAEVGGRPIGDFDMSNVARRAKRPMLVVHAEDDKEVGPHHARRYGGIGSHIDFHWANGYGHRRIVSAPDVTAEIARFLMIRQYQTPLATV</sequence>
<protein>
    <submittedName>
        <fullName evidence="2">Pimeloyl-ACP methyl ester carboxylesterase</fullName>
    </submittedName>
</protein>